<organism evidence="1 2">
    <name type="scientific">Carya illinoinensis</name>
    <name type="common">Pecan</name>
    <dbReference type="NCBI Taxonomy" id="32201"/>
    <lineage>
        <taxon>Eukaryota</taxon>
        <taxon>Viridiplantae</taxon>
        <taxon>Streptophyta</taxon>
        <taxon>Embryophyta</taxon>
        <taxon>Tracheophyta</taxon>
        <taxon>Spermatophyta</taxon>
        <taxon>Magnoliopsida</taxon>
        <taxon>eudicotyledons</taxon>
        <taxon>Gunneridae</taxon>
        <taxon>Pentapetalae</taxon>
        <taxon>rosids</taxon>
        <taxon>fabids</taxon>
        <taxon>Fagales</taxon>
        <taxon>Juglandaceae</taxon>
        <taxon>Carya</taxon>
    </lineage>
</organism>
<dbReference type="EMBL" id="CM031840">
    <property type="protein sequence ID" value="KAG6671371.1"/>
    <property type="molecule type" value="Genomic_DNA"/>
</dbReference>
<accession>A0A922A321</accession>
<name>A0A922A321_CARIL</name>
<proteinExistence type="predicted"/>
<evidence type="ECO:0000313" key="1">
    <source>
        <dbReference type="EMBL" id="KAG6671371.1"/>
    </source>
</evidence>
<gene>
    <name evidence="1" type="ORF">I3842_16G001400</name>
</gene>
<reference evidence="1" key="1">
    <citation type="submission" date="2021-01" db="EMBL/GenBank/DDBJ databases">
        <authorList>
            <person name="Lovell J.T."/>
            <person name="Bentley N."/>
            <person name="Bhattarai G."/>
            <person name="Jenkins J.W."/>
            <person name="Sreedasyam A."/>
            <person name="Alarcon Y."/>
            <person name="Bock C."/>
            <person name="Boston L."/>
            <person name="Carlson J."/>
            <person name="Cervantes K."/>
            <person name="Clermont K."/>
            <person name="Krom N."/>
            <person name="Kubenka K."/>
            <person name="Mamidi S."/>
            <person name="Mattison C."/>
            <person name="Monteros M."/>
            <person name="Pisani C."/>
            <person name="Plott C."/>
            <person name="Rajasekar S."/>
            <person name="Rhein H.S."/>
            <person name="Rohla C."/>
            <person name="Song M."/>
            <person name="Hilaire R.S."/>
            <person name="Shu S."/>
            <person name="Wells L."/>
            <person name="Wang X."/>
            <person name="Webber J."/>
            <person name="Heerema R.J."/>
            <person name="Klein P."/>
            <person name="Conner P."/>
            <person name="Grauke L."/>
            <person name="Grimwood J."/>
            <person name="Schmutz J."/>
            <person name="Randall J.J."/>
        </authorList>
    </citation>
    <scope>NUCLEOTIDE SEQUENCE</scope>
    <source>
        <tissue evidence="1">Leaf</tissue>
    </source>
</reference>
<dbReference type="AlphaFoldDB" id="A0A922A321"/>
<evidence type="ECO:0000313" key="2">
    <source>
        <dbReference type="Proteomes" id="UP000811246"/>
    </source>
</evidence>
<comment type="caution">
    <text evidence="1">The sequence shown here is derived from an EMBL/GenBank/DDBJ whole genome shotgun (WGS) entry which is preliminary data.</text>
</comment>
<protein>
    <submittedName>
        <fullName evidence="1">Uncharacterized protein</fullName>
    </submittedName>
</protein>
<dbReference type="Proteomes" id="UP000811246">
    <property type="component" value="Chromosome 16"/>
</dbReference>
<sequence>MMCKSQYKVQICLRLHSHLIMIKFNSYRLLTQC</sequence>